<comment type="caution">
    <text evidence="8">The sequence shown here is derived from an EMBL/GenBank/DDBJ whole genome shotgun (WGS) entry which is preliminary data.</text>
</comment>
<evidence type="ECO:0000256" key="3">
    <source>
        <dbReference type="ARBA" id="ARBA00022782"/>
    </source>
</evidence>
<evidence type="ECO:0000313" key="9">
    <source>
        <dbReference type="Proteomes" id="UP001168098"/>
    </source>
</evidence>
<proteinExistence type="inferred from homology"/>
<evidence type="ECO:0000256" key="2">
    <source>
        <dbReference type="ARBA" id="ARBA00022473"/>
    </source>
</evidence>
<organism evidence="8 9">
    <name type="scientific">Vitis rotundifolia</name>
    <name type="common">Muscadine grape</name>
    <dbReference type="NCBI Taxonomy" id="103349"/>
    <lineage>
        <taxon>Eukaryota</taxon>
        <taxon>Viridiplantae</taxon>
        <taxon>Streptophyta</taxon>
        <taxon>Embryophyta</taxon>
        <taxon>Tracheophyta</taxon>
        <taxon>Spermatophyta</taxon>
        <taxon>Magnoliopsida</taxon>
        <taxon>eudicotyledons</taxon>
        <taxon>Gunneridae</taxon>
        <taxon>Pentapetalae</taxon>
        <taxon>rosids</taxon>
        <taxon>Vitales</taxon>
        <taxon>Vitaceae</taxon>
        <taxon>Viteae</taxon>
        <taxon>Vitis</taxon>
    </lineage>
</organism>
<dbReference type="EMBL" id="JARBHA010000014">
    <property type="protein sequence ID" value="KAJ9682315.1"/>
    <property type="molecule type" value="Genomic_DNA"/>
</dbReference>
<keyword evidence="3" id="KW-0221">Differentiation</keyword>
<dbReference type="PANTHER" id="PTHR33405:SF18">
    <property type="entry name" value="PROTEIN FLX-LIKE 4"/>
    <property type="match status" value="1"/>
</dbReference>
<evidence type="ECO:0000313" key="8">
    <source>
        <dbReference type="EMBL" id="KAJ9682315.1"/>
    </source>
</evidence>
<dbReference type="GO" id="GO:0009908">
    <property type="term" value="P:flower development"/>
    <property type="evidence" value="ECO:0007669"/>
    <property type="project" value="UniProtKB-KW"/>
</dbReference>
<dbReference type="Proteomes" id="UP001168098">
    <property type="component" value="Unassembled WGS sequence"/>
</dbReference>
<gene>
    <name evidence="8" type="ORF">PVL29_018273</name>
</gene>
<feature type="coiled-coil region" evidence="6">
    <location>
        <begin position="202"/>
        <end position="229"/>
    </location>
</feature>
<evidence type="ECO:0008006" key="10">
    <source>
        <dbReference type="Google" id="ProtNLM"/>
    </source>
</evidence>
<keyword evidence="9" id="KW-1185">Reference proteome</keyword>
<evidence type="ECO:0000256" key="7">
    <source>
        <dbReference type="SAM" id="MobiDB-lite"/>
    </source>
</evidence>
<feature type="coiled-coil region" evidence="6">
    <location>
        <begin position="136"/>
        <end position="163"/>
    </location>
</feature>
<keyword evidence="5" id="KW-0287">Flowering</keyword>
<dbReference type="GO" id="GO:0030154">
    <property type="term" value="P:cell differentiation"/>
    <property type="evidence" value="ECO:0007669"/>
    <property type="project" value="UniProtKB-KW"/>
</dbReference>
<evidence type="ECO:0000256" key="1">
    <source>
        <dbReference type="ARBA" id="ARBA00005405"/>
    </source>
</evidence>
<reference evidence="8 9" key="1">
    <citation type="journal article" date="2023" name="BMC Biotechnol.">
        <title>Vitis rotundifolia cv Carlos genome sequencing.</title>
        <authorList>
            <person name="Huff M."/>
            <person name="Hulse-Kemp A."/>
            <person name="Scheffler B."/>
            <person name="Youngblood R."/>
            <person name="Simpson S."/>
            <person name="Babiker E."/>
            <person name="Staton M."/>
        </authorList>
    </citation>
    <scope>NUCLEOTIDE SEQUENCE [LARGE SCALE GENOMIC DNA]</scope>
    <source>
        <tissue evidence="8">Leaf</tissue>
    </source>
</reference>
<protein>
    <recommendedName>
        <fullName evidence="10">Protein FLX-like 4</fullName>
    </recommendedName>
</protein>
<evidence type="ECO:0000256" key="6">
    <source>
        <dbReference type="SAM" id="Coils"/>
    </source>
</evidence>
<keyword evidence="2" id="KW-0217">Developmental protein</keyword>
<sequence>MAARGHRQPSFEGRAAQAPGMMRHGPFPGSGHTVGHRSLETASHPDIAENKMLAQVAEIERLAGDNHRLAATHGALRQELVAAQHEISRIKAQIRSIETESDIQIRVLMERIAKMEGDIRAGEHVKKELQQAHVEAQSLVTARQELTTQVQQATQELQKTNADVKRLPELHAELDSMGQEHQRLRSTFEYEKGLNVDQVREMQEMEKNLVVMAREVEKLRAEVLNAEKRAHAPNPYSGAYPEPSYPPPTQGSGAYIDSYGRPHAQMIAGTPSAGMIPYGSVAIPPASSGAAWGGPYDPNSHSQH</sequence>
<feature type="coiled-coil region" evidence="6">
    <location>
        <begin position="73"/>
        <end position="100"/>
    </location>
</feature>
<dbReference type="PANTHER" id="PTHR33405">
    <property type="entry name" value="PROTEIN FLX-LIKE 2"/>
    <property type="match status" value="1"/>
</dbReference>
<comment type="similarity">
    <text evidence="1">Belongs to the FLX family.</text>
</comment>
<accession>A0AA39DG03</accession>
<feature type="region of interest" description="Disordered" evidence="7">
    <location>
        <begin position="230"/>
        <end position="252"/>
    </location>
</feature>
<dbReference type="AlphaFoldDB" id="A0AA39DG03"/>
<evidence type="ECO:0000256" key="4">
    <source>
        <dbReference type="ARBA" id="ARBA00023054"/>
    </source>
</evidence>
<name>A0AA39DG03_VITRO</name>
<evidence type="ECO:0000256" key="5">
    <source>
        <dbReference type="ARBA" id="ARBA00023089"/>
    </source>
</evidence>
<dbReference type="InterPro" id="IPR040353">
    <property type="entry name" value="FLX/FLX-like"/>
</dbReference>
<feature type="region of interest" description="Disordered" evidence="7">
    <location>
        <begin position="1"/>
        <end position="26"/>
    </location>
</feature>
<keyword evidence="4 6" id="KW-0175">Coiled coil</keyword>